<dbReference type="Gene3D" id="3.90.1720.10">
    <property type="entry name" value="endopeptidase domain like (from Nostoc punctiforme)"/>
    <property type="match status" value="1"/>
</dbReference>
<dbReference type="Proteomes" id="UP001262582">
    <property type="component" value="Unassembled WGS sequence"/>
</dbReference>
<gene>
    <name evidence="1" type="ORF">RM539_19560</name>
</gene>
<dbReference type="InterPro" id="IPR038765">
    <property type="entry name" value="Papain-like_cys_pep_sf"/>
</dbReference>
<evidence type="ECO:0000313" key="1">
    <source>
        <dbReference type="EMBL" id="MDT0678774.1"/>
    </source>
</evidence>
<protein>
    <submittedName>
        <fullName evidence="1">YiiX/YebB-like N1pC/P60 family cysteine hydrolase</fullName>
    </submittedName>
</protein>
<proteinExistence type="predicted"/>
<accession>A0ABU3DB88</accession>
<dbReference type="Pfam" id="PF05708">
    <property type="entry name" value="Peptidase_C92"/>
    <property type="match status" value="1"/>
</dbReference>
<dbReference type="SUPFAM" id="SSF54001">
    <property type="entry name" value="Cysteine proteinases"/>
    <property type="match status" value="1"/>
</dbReference>
<keyword evidence="2" id="KW-1185">Reference proteome</keyword>
<dbReference type="RefSeq" id="WP_311505107.1">
    <property type="nucleotide sequence ID" value="NZ_JAVRHK010000041.1"/>
</dbReference>
<comment type="caution">
    <text evidence="1">The sequence shown here is derived from an EMBL/GenBank/DDBJ whole genome shotgun (WGS) entry which is preliminary data.</text>
</comment>
<dbReference type="EMBL" id="JAVRHK010000041">
    <property type="protein sequence ID" value="MDT0678774.1"/>
    <property type="molecule type" value="Genomic_DNA"/>
</dbReference>
<name>A0ABU3DB88_9FLAO</name>
<organism evidence="1 2">
    <name type="scientific">Autumnicola musiva</name>
    <dbReference type="NCBI Taxonomy" id="3075589"/>
    <lineage>
        <taxon>Bacteria</taxon>
        <taxon>Pseudomonadati</taxon>
        <taxon>Bacteroidota</taxon>
        <taxon>Flavobacteriia</taxon>
        <taxon>Flavobacteriales</taxon>
        <taxon>Flavobacteriaceae</taxon>
        <taxon>Autumnicola</taxon>
    </lineage>
</organism>
<evidence type="ECO:0000313" key="2">
    <source>
        <dbReference type="Proteomes" id="UP001262582"/>
    </source>
</evidence>
<sequence length="328" mass="38185">MYKIIKDSLIYGDIILIKSDSRLSRKIRDKSNSEFSHAMLYMGNSSYIDSDGGGVQANNIERLVFEQPEDVAVLRLINNREKLPQIESFARSKIGTEYSLREAIGASDENKAFEAMEPNRQFCTRFVTQAYNSAGINLVDNYNYPIPDDILNSKLLMRLEDIVREAYQAEIEFARSESPLKKQTDIHNSIFKEARRISKLDIQTFDQLYDLVIKHPEYDEELTEVVGKSGYLYMMENDLKENPWHYDSKLFLKHYDTYASRIYAISEIEKIEIPINRSLSSSIQGMKTLILEYNRKFFKQELELRKKIKSFSDKRLKTIQEVSSTIGI</sequence>
<dbReference type="InterPro" id="IPR024453">
    <property type="entry name" value="Peptidase_C92"/>
</dbReference>
<reference evidence="1 2" key="1">
    <citation type="submission" date="2023-09" db="EMBL/GenBank/DDBJ databases">
        <authorList>
            <person name="Rey-Velasco X."/>
        </authorList>
    </citation>
    <scope>NUCLEOTIDE SEQUENCE [LARGE SCALE GENOMIC DNA]</scope>
    <source>
        <strain evidence="1 2">F117</strain>
    </source>
</reference>